<evidence type="ECO:0008006" key="5">
    <source>
        <dbReference type="Google" id="ProtNLM"/>
    </source>
</evidence>
<dbReference type="OrthoDB" id="4859035at2"/>
<dbReference type="KEGG" id="orn:DV701_08160"/>
<dbReference type="RefSeq" id="WP_114927871.1">
    <property type="nucleotide sequence ID" value="NZ_CP031229.1"/>
</dbReference>
<accession>A0A345NM48</accession>
<evidence type="ECO:0000313" key="3">
    <source>
        <dbReference type="EMBL" id="AXH96106.1"/>
    </source>
</evidence>
<organism evidence="3 4">
    <name type="scientific">Ornithinimicrobium avium</name>
    <dbReference type="NCBI Taxonomy" id="2283195"/>
    <lineage>
        <taxon>Bacteria</taxon>
        <taxon>Bacillati</taxon>
        <taxon>Actinomycetota</taxon>
        <taxon>Actinomycetes</taxon>
        <taxon>Micrococcales</taxon>
        <taxon>Ornithinimicrobiaceae</taxon>
        <taxon>Ornithinimicrobium</taxon>
    </lineage>
</organism>
<feature type="signal peptide" evidence="2">
    <location>
        <begin position="1"/>
        <end position="20"/>
    </location>
</feature>
<keyword evidence="4" id="KW-1185">Reference proteome</keyword>
<dbReference type="EMBL" id="CP031229">
    <property type="protein sequence ID" value="AXH96106.1"/>
    <property type="molecule type" value="Genomic_DNA"/>
</dbReference>
<keyword evidence="2" id="KW-0732">Signal</keyword>
<gene>
    <name evidence="3" type="ORF">DV701_08160</name>
</gene>
<evidence type="ECO:0000256" key="1">
    <source>
        <dbReference type="SAM" id="MobiDB-lite"/>
    </source>
</evidence>
<feature type="compositionally biased region" description="Low complexity" evidence="1">
    <location>
        <begin position="22"/>
        <end position="41"/>
    </location>
</feature>
<dbReference type="PROSITE" id="PS51257">
    <property type="entry name" value="PROKAR_LIPOPROTEIN"/>
    <property type="match status" value="1"/>
</dbReference>
<feature type="chain" id="PRO_5038974768" description="Lipoprotein" evidence="2">
    <location>
        <begin position="21"/>
        <end position="382"/>
    </location>
</feature>
<proteinExistence type="predicted"/>
<name>A0A345NM48_9MICO</name>
<protein>
    <recommendedName>
        <fullName evidence="5">Lipoprotein</fullName>
    </recommendedName>
</protein>
<sequence>MKLSRQTAAAVLASALVLTACTGDGATPQDTTSPSAASTTTEDQAATAGPDEDAATTSAAPEAAGSTAGPTDDAASSTAEMTTDPARAAMSVEDAEAVASTVLDARLKALQTNGKKAREARRDAFGLAARIAAAGADKTEKVFGRPAEAKDDQAATPNVLAISRADGELPVVLLVQTVRGKKTAPVLHLMTSSTGKAEDFRITWEARMLPGTELPVFDRRSVGSPVLRKGAGDLQASPRKSLSRLAASLTWPRQEDLADFRTNGYGPAVRRANNEQANAVARQATMREKNRVRKDGTTTLVFEDGSAFVTGTIRRDTTFRVKNNSILNPPDSFRVFVDDGELTDEAVLRTSVMVGLRVPAEDQSFKPEVIAVTEQLVDAWGS</sequence>
<evidence type="ECO:0000256" key="2">
    <source>
        <dbReference type="SAM" id="SignalP"/>
    </source>
</evidence>
<dbReference type="AlphaFoldDB" id="A0A345NM48"/>
<reference evidence="3 4" key="1">
    <citation type="submission" date="2018-07" db="EMBL/GenBank/DDBJ databases">
        <title>Complete genome sequencing of Ornithinimicrobium sp. AMA3305.</title>
        <authorList>
            <person name="Bae J.-W."/>
        </authorList>
    </citation>
    <scope>NUCLEOTIDE SEQUENCE [LARGE SCALE GENOMIC DNA]</scope>
    <source>
        <strain evidence="3 4">AMA3305</strain>
    </source>
</reference>
<feature type="region of interest" description="Disordered" evidence="1">
    <location>
        <begin position="22"/>
        <end position="92"/>
    </location>
</feature>
<feature type="compositionally biased region" description="Low complexity" evidence="1">
    <location>
        <begin position="55"/>
        <end position="71"/>
    </location>
</feature>
<dbReference type="Proteomes" id="UP000253790">
    <property type="component" value="Chromosome"/>
</dbReference>
<evidence type="ECO:0000313" key="4">
    <source>
        <dbReference type="Proteomes" id="UP000253790"/>
    </source>
</evidence>